<evidence type="ECO:0000313" key="1">
    <source>
        <dbReference type="EMBL" id="TQC51485.1"/>
    </source>
</evidence>
<protein>
    <submittedName>
        <fullName evidence="1">Uncharacterized protein</fullName>
    </submittedName>
</protein>
<gene>
    <name evidence="1" type="ORF">E1I18_02245</name>
</gene>
<dbReference type="AlphaFoldDB" id="A0A507SMN1"/>
<dbReference type="Proteomes" id="UP000320801">
    <property type="component" value="Unassembled WGS sequence"/>
</dbReference>
<evidence type="ECO:0000313" key="2">
    <source>
        <dbReference type="Proteomes" id="UP000320801"/>
    </source>
</evidence>
<proteinExistence type="predicted"/>
<dbReference type="RefSeq" id="WP_141483978.1">
    <property type="nucleotide sequence ID" value="NZ_SMDN01000007.1"/>
</dbReference>
<comment type="caution">
    <text evidence="1">The sequence shown here is derived from an EMBL/GenBank/DDBJ whole genome shotgun (WGS) entry which is preliminary data.</text>
</comment>
<sequence>MVVDPYKFEVNNKSQDVSITNPLLFGAGPNPDKLYDFPLYGIRGKILIRRFFNKDRFYITVIFAAPDDNRNNKLHKDDKPFLSINNLPVDSKMINTSTRIYDLRSLLRSESIFDFSKYPPFNMSEFSRASVYKLVHLNVSSDQLGLKFKDIQSIVFQSSYDYKDSSVWELKIRPNEKKEEYVQVNDGSVEIDIPEIYSFSFGERYGSVLKKEKFYLKNKISFEKLAYEPKTKIAEVKIDSENPYRLNKNNHHDIQLNDDLTRTVMNKNQSLSDYNILEFKGEQWKNLKDRSSIYNKNIEYIYSSGTEKRIFLYEKPTKYDYKHKTIVEGDDYNKKGLMIPYGFKGKLKTSYTYAFDNGGFGKLADYYKVYIQNVEDIKSKKLDPLNGEIKMTIHCKGILKQPLKYSMKQNDIEALLKEKEVDLDYFLKFKLNEEEKNINTNI</sequence>
<reference evidence="1 2" key="1">
    <citation type="submission" date="2019-03" db="EMBL/GenBank/DDBJ databases">
        <title>Characterization of a novel Mycoplasma cynos real-time PCR assay.</title>
        <authorList>
            <person name="Tallmadge R.L."/>
            <person name="Mitchell P.K."/>
            <person name="Goodman L."/>
        </authorList>
    </citation>
    <scope>NUCLEOTIDE SEQUENCE [LARGE SCALE GENOMIC DNA]</scope>
    <source>
        <strain evidence="1 2">1642</strain>
    </source>
</reference>
<keyword evidence="2" id="KW-1185">Reference proteome</keyword>
<dbReference type="NCBIfam" id="NF045960">
    <property type="entry name" value="MHO_1580_fam"/>
    <property type="match status" value="1"/>
</dbReference>
<name>A0A507SMN1_9BACT</name>
<dbReference type="OrthoDB" id="394520at2"/>
<organism evidence="1 2">
    <name type="scientific">Mycoplasmopsis mucosicanis</name>
    <dbReference type="NCBI Taxonomy" id="458208"/>
    <lineage>
        <taxon>Bacteria</taxon>
        <taxon>Bacillati</taxon>
        <taxon>Mycoplasmatota</taxon>
        <taxon>Mycoplasmoidales</taxon>
        <taxon>Metamycoplasmataceae</taxon>
        <taxon>Mycoplasmopsis</taxon>
    </lineage>
</organism>
<dbReference type="EMBL" id="SMDN01000007">
    <property type="protein sequence ID" value="TQC51485.1"/>
    <property type="molecule type" value="Genomic_DNA"/>
</dbReference>
<accession>A0A507SMN1</accession>